<evidence type="ECO:0000313" key="1">
    <source>
        <dbReference type="EMBL" id="ABC29703.1"/>
    </source>
</evidence>
<keyword evidence="2" id="KW-1185">Reference proteome</keyword>
<sequence length="175" mass="19628">MSGFKLFRVSAVSIPANDYLGQRAARPYFRDALAAPVSNKSFTPGQLQNAIFTVMPLWVQALMALRNRIVGVLGFEVGRTFTDDRSAFPPRDLQVGDAVAFMHVIHADANEVVSFTEDKHMQFYLSVSKQDEQVVVSTMVNLKTLTGRLYMAMIKPFHWLIARVVIHNAVKDGRI</sequence>
<dbReference type="STRING" id="349521.HCH_02931"/>
<dbReference type="KEGG" id="hch:HCH_02931"/>
<organism evidence="1 2">
    <name type="scientific">Hahella chejuensis (strain KCTC 2396)</name>
    <dbReference type="NCBI Taxonomy" id="349521"/>
    <lineage>
        <taxon>Bacteria</taxon>
        <taxon>Pseudomonadati</taxon>
        <taxon>Pseudomonadota</taxon>
        <taxon>Gammaproteobacteria</taxon>
        <taxon>Oceanospirillales</taxon>
        <taxon>Hahellaceae</taxon>
        <taxon>Hahella</taxon>
    </lineage>
</organism>
<dbReference type="Proteomes" id="UP000000238">
    <property type="component" value="Chromosome"/>
</dbReference>
<gene>
    <name evidence="1" type="ordered locus">HCH_02931</name>
</gene>
<name>Q2SI21_HAHCH</name>
<dbReference type="RefSeq" id="WP_011396772.1">
    <property type="nucleotide sequence ID" value="NC_007645.1"/>
</dbReference>
<dbReference type="InterPro" id="IPR021295">
    <property type="entry name" value="DUF2867"/>
</dbReference>
<dbReference type="eggNOG" id="ENOG5032YG3">
    <property type="taxonomic scope" value="Bacteria"/>
</dbReference>
<evidence type="ECO:0008006" key="3">
    <source>
        <dbReference type="Google" id="ProtNLM"/>
    </source>
</evidence>
<dbReference type="HOGENOM" id="CLU_116730_2_0_6"/>
<dbReference type="EMBL" id="CP000155">
    <property type="protein sequence ID" value="ABC29703.1"/>
    <property type="molecule type" value="Genomic_DNA"/>
</dbReference>
<dbReference type="Pfam" id="PF11066">
    <property type="entry name" value="DUF2867"/>
    <property type="match status" value="1"/>
</dbReference>
<accession>Q2SI21</accession>
<dbReference type="OrthoDB" id="7058586at2"/>
<reference evidence="1 2" key="1">
    <citation type="journal article" date="2005" name="Nucleic Acids Res.">
        <title>Genomic blueprint of Hahella chejuensis, a marine microbe producing an algicidal agent.</title>
        <authorList>
            <person name="Jeong H."/>
            <person name="Yim J.H."/>
            <person name="Lee C."/>
            <person name="Choi S.-H."/>
            <person name="Park Y.K."/>
            <person name="Yoon S.H."/>
            <person name="Hur C.-G."/>
            <person name="Kang H.-Y."/>
            <person name="Kim D."/>
            <person name="Lee H.H."/>
            <person name="Park K.H."/>
            <person name="Park S.-H."/>
            <person name="Park H.-S."/>
            <person name="Lee H.K."/>
            <person name="Oh T.K."/>
            <person name="Kim J.F."/>
        </authorList>
    </citation>
    <scope>NUCLEOTIDE SEQUENCE [LARGE SCALE GENOMIC DNA]</scope>
    <source>
        <strain evidence="1 2">KCTC 2396</strain>
    </source>
</reference>
<dbReference type="AlphaFoldDB" id="Q2SI21"/>
<evidence type="ECO:0000313" key="2">
    <source>
        <dbReference type="Proteomes" id="UP000000238"/>
    </source>
</evidence>
<proteinExistence type="predicted"/>
<protein>
    <recommendedName>
        <fullName evidence="3">DUF2867 domain-containing protein</fullName>
    </recommendedName>
</protein>